<accession>A0A8X7WCB2</accession>
<protein>
    <submittedName>
        <fullName evidence="2">Uncharacterized protein</fullName>
    </submittedName>
</protein>
<evidence type="ECO:0000313" key="2">
    <source>
        <dbReference type="EMBL" id="KAG2326510.1"/>
    </source>
</evidence>
<keyword evidence="1" id="KW-1133">Transmembrane helix</keyword>
<evidence type="ECO:0000256" key="1">
    <source>
        <dbReference type="SAM" id="Phobius"/>
    </source>
</evidence>
<feature type="transmembrane region" description="Helical" evidence="1">
    <location>
        <begin position="51"/>
        <end position="71"/>
    </location>
</feature>
<keyword evidence="1" id="KW-0472">Membrane</keyword>
<gene>
    <name evidence="2" type="ORF">Bca52824_009238</name>
</gene>
<organism evidence="2 3">
    <name type="scientific">Brassica carinata</name>
    <name type="common">Ethiopian mustard</name>
    <name type="synonym">Abyssinian cabbage</name>
    <dbReference type="NCBI Taxonomy" id="52824"/>
    <lineage>
        <taxon>Eukaryota</taxon>
        <taxon>Viridiplantae</taxon>
        <taxon>Streptophyta</taxon>
        <taxon>Embryophyta</taxon>
        <taxon>Tracheophyta</taxon>
        <taxon>Spermatophyta</taxon>
        <taxon>Magnoliopsida</taxon>
        <taxon>eudicotyledons</taxon>
        <taxon>Gunneridae</taxon>
        <taxon>Pentapetalae</taxon>
        <taxon>rosids</taxon>
        <taxon>malvids</taxon>
        <taxon>Brassicales</taxon>
        <taxon>Brassicaceae</taxon>
        <taxon>Brassiceae</taxon>
        <taxon>Brassica</taxon>
    </lineage>
</organism>
<dbReference type="AlphaFoldDB" id="A0A8X7WCB2"/>
<dbReference type="Gene3D" id="1.20.1250.20">
    <property type="entry name" value="MFS general substrate transporter like domains"/>
    <property type="match status" value="1"/>
</dbReference>
<sequence>MRSLGVAFYLSVLGAGTFRNNLLITVVDSLADDFSGKRWFGKNLNSSRLDWFYWLLAGLTGANICVFMIVAKRFPYKSVQSSRVLAVSSVSVA</sequence>
<comment type="caution">
    <text evidence="2">The sequence shown here is derived from an EMBL/GenBank/DDBJ whole genome shotgun (WGS) entry which is preliminary data.</text>
</comment>
<proteinExistence type="predicted"/>
<evidence type="ECO:0000313" key="3">
    <source>
        <dbReference type="Proteomes" id="UP000886595"/>
    </source>
</evidence>
<dbReference type="Proteomes" id="UP000886595">
    <property type="component" value="Unassembled WGS sequence"/>
</dbReference>
<name>A0A8X7WCB2_BRACI</name>
<keyword evidence="1" id="KW-0812">Transmembrane</keyword>
<dbReference type="OrthoDB" id="8904098at2759"/>
<keyword evidence="3" id="KW-1185">Reference proteome</keyword>
<dbReference type="EMBL" id="JAAMPC010000002">
    <property type="protein sequence ID" value="KAG2326510.1"/>
    <property type="molecule type" value="Genomic_DNA"/>
</dbReference>
<dbReference type="InterPro" id="IPR036259">
    <property type="entry name" value="MFS_trans_sf"/>
</dbReference>
<reference evidence="2 3" key="1">
    <citation type="submission" date="2020-02" db="EMBL/GenBank/DDBJ databases">
        <authorList>
            <person name="Ma Q."/>
            <person name="Huang Y."/>
            <person name="Song X."/>
            <person name="Pei D."/>
        </authorList>
    </citation>
    <scope>NUCLEOTIDE SEQUENCE [LARGE SCALE GENOMIC DNA]</scope>
    <source>
        <strain evidence="2">Sxm20200214</strain>
        <tissue evidence="2">Leaf</tissue>
    </source>
</reference>
<dbReference type="PANTHER" id="PTHR11654">
    <property type="entry name" value="OLIGOPEPTIDE TRANSPORTER-RELATED"/>
    <property type="match status" value="1"/>
</dbReference>